<evidence type="ECO:0000313" key="2">
    <source>
        <dbReference type="EMBL" id="WCZ32099.1"/>
    </source>
</evidence>
<name>A0ABY7U805_9CORY</name>
<dbReference type="InterPro" id="IPR016047">
    <property type="entry name" value="M23ase_b-sheet_dom"/>
</dbReference>
<keyword evidence="2" id="KW-0378">Hydrolase</keyword>
<evidence type="ECO:0000313" key="3">
    <source>
        <dbReference type="Proteomes" id="UP001220064"/>
    </source>
</evidence>
<dbReference type="GO" id="GO:0016787">
    <property type="term" value="F:hydrolase activity"/>
    <property type="evidence" value="ECO:0007669"/>
    <property type="project" value="UniProtKB-KW"/>
</dbReference>
<dbReference type="Proteomes" id="UP001220064">
    <property type="component" value="Chromosome"/>
</dbReference>
<dbReference type="EMBL" id="CP063189">
    <property type="protein sequence ID" value="WCZ32099.1"/>
    <property type="molecule type" value="Genomic_DNA"/>
</dbReference>
<dbReference type="PANTHER" id="PTHR21666:SF270">
    <property type="entry name" value="MUREIN HYDROLASE ACTIVATOR ENVC"/>
    <property type="match status" value="1"/>
</dbReference>
<evidence type="ECO:0000259" key="1">
    <source>
        <dbReference type="Pfam" id="PF01551"/>
    </source>
</evidence>
<sequence>MRTKTQRSVGRHRKVVPAQTAKGRIALVTAAAGAVSTAGVGGAAAAQVTGHEDNDQAQSVDIDLAADNHDLAGSAKDAAPQILAMADNKPVDNLQEQLDKAVNLDNARQTAEAAARDAQQGIAGEGSADLSSLLGGSSASILRPGSTVKPAEGQYTSGFEMRWGQFHAGIDIANAMGTPIVAAQDGEVISSGPASGFGQWIRIQHDDGTITVYGHMETLDVNVGDHVTAGQKIAGMGSRGFSTGTHLHFEVHPAGGSAIDPVPWLAERGISL</sequence>
<accession>A0ABY7U805</accession>
<proteinExistence type="predicted"/>
<dbReference type="Pfam" id="PF01551">
    <property type="entry name" value="Peptidase_M23"/>
    <property type="match status" value="1"/>
</dbReference>
<dbReference type="SUPFAM" id="SSF51261">
    <property type="entry name" value="Duplicated hybrid motif"/>
    <property type="match status" value="1"/>
</dbReference>
<reference evidence="2 3" key="1">
    <citation type="submission" date="2020-10" db="EMBL/GenBank/DDBJ databases">
        <title>Complete genome sequence of Corynebacterium massiliense DSM 45435, type strain of Corynebacterium massiliense.</title>
        <authorList>
            <person name="Busche T."/>
            <person name="Kalinowski J."/>
            <person name="Ruckert C."/>
        </authorList>
    </citation>
    <scope>NUCLEOTIDE SEQUENCE [LARGE SCALE GENOMIC DNA]</scope>
    <source>
        <strain evidence="2 3">DSM 45435</strain>
    </source>
</reference>
<dbReference type="CDD" id="cd12797">
    <property type="entry name" value="M23_peptidase"/>
    <property type="match status" value="1"/>
</dbReference>
<dbReference type="InterPro" id="IPR011055">
    <property type="entry name" value="Dup_hybrid_motif"/>
</dbReference>
<dbReference type="PANTHER" id="PTHR21666">
    <property type="entry name" value="PEPTIDASE-RELATED"/>
    <property type="match status" value="1"/>
</dbReference>
<feature type="domain" description="M23ase beta-sheet core" evidence="1">
    <location>
        <begin position="165"/>
        <end position="261"/>
    </location>
</feature>
<dbReference type="RefSeq" id="WP_022862878.1">
    <property type="nucleotide sequence ID" value="NZ_ATVG01000004.1"/>
</dbReference>
<protein>
    <submittedName>
        <fullName evidence="2">Murein hydrolase activator NlpD</fullName>
    </submittedName>
</protein>
<dbReference type="Gene3D" id="2.70.70.10">
    <property type="entry name" value="Glucose Permease (Domain IIA)"/>
    <property type="match status" value="1"/>
</dbReference>
<keyword evidence="3" id="KW-1185">Reference proteome</keyword>
<gene>
    <name evidence="2" type="primary">nlpD</name>
    <name evidence="2" type="ORF">CMASS_03225</name>
</gene>
<organism evidence="2 3">
    <name type="scientific">Corynebacterium massiliense DSM 45435</name>
    <dbReference type="NCBI Taxonomy" id="1121364"/>
    <lineage>
        <taxon>Bacteria</taxon>
        <taxon>Bacillati</taxon>
        <taxon>Actinomycetota</taxon>
        <taxon>Actinomycetes</taxon>
        <taxon>Mycobacteriales</taxon>
        <taxon>Corynebacteriaceae</taxon>
        <taxon>Corynebacterium</taxon>
    </lineage>
</organism>
<dbReference type="InterPro" id="IPR050570">
    <property type="entry name" value="Cell_wall_metabolism_enzyme"/>
</dbReference>